<geneLocation type="plasmid" evidence="2">
    <name>prsp8c3c</name>
</geneLocation>
<accession>A0A1L5PHY5</accession>
<dbReference type="EMBL" id="CP017244">
    <property type="protein sequence ID" value="APO79742.1"/>
    <property type="molecule type" value="Genomic_DNA"/>
</dbReference>
<protein>
    <submittedName>
        <fullName evidence="1">Uncharacterized protein</fullName>
    </submittedName>
</protein>
<gene>
    <name evidence="1" type="ORF">AM571_PC02012</name>
</gene>
<name>A0A1L5PHY5_RHIET</name>
<dbReference type="AlphaFoldDB" id="A0A1L5PHY5"/>
<keyword evidence="1" id="KW-0614">Plasmid</keyword>
<evidence type="ECO:0000313" key="1">
    <source>
        <dbReference type="EMBL" id="APO79742.1"/>
    </source>
</evidence>
<reference evidence="1 2" key="1">
    <citation type="submission" date="2016-09" db="EMBL/GenBank/DDBJ databases">
        <title>The complete genome sequences of Rhizobium gallicum, symbiovars gallicum and phaseoli, symbionts associated to common bean (Phaseolus vulgaris).</title>
        <authorList>
            <person name="Bustos P."/>
            <person name="Santamaria R.I."/>
            <person name="Perez-Carrascal O.M."/>
            <person name="Juarez S."/>
            <person name="Lozano L."/>
            <person name="Martinez-Flores I."/>
            <person name="Martinez-Romero E."/>
            <person name="Cevallos M."/>
            <person name="Romero D."/>
            <person name="Davila G."/>
            <person name="Gonzalez V."/>
        </authorList>
    </citation>
    <scope>NUCLEOTIDE SEQUENCE [LARGE SCALE GENOMIC DNA]</scope>
    <source>
        <strain evidence="1 2">8C-3</strain>
        <plasmid evidence="2">Plasmid prsp8c3c</plasmid>
    </source>
</reference>
<organism evidence="1 2">
    <name type="scientific">Rhizobium etli 8C-3</name>
    <dbReference type="NCBI Taxonomy" id="538025"/>
    <lineage>
        <taxon>Bacteria</taxon>
        <taxon>Pseudomonadati</taxon>
        <taxon>Pseudomonadota</taxon>
        <taxon>Alphaproteobacteria</taxon>
        <taxon>Hyphomicrobiales</taxon>
        <taxon>Rhizobiaceae</taxon>
        <taxon>Rhizobium/Agrobacterium group</taxon>
        <taxon>Rhizobium</taxon>
    </lineage>
</organism>
<evidence type="ECO:0000313" key="2">
    <source>
        <dbReference type="Proteomes" id="UP000185109"/>
    </source>
</evidence>
<sequence length="54" mass="5821">MPSNGIEDAIAIDSHLEGAEHINGDGLRRMSFVLLNSVGSVTMPWECNQLLIAP</sequence>
<dbReference type="Proteomes" id="UP000185109">
    <property type="component" value="Plasmid pRsp8C3c"/>
</dbReference>
<proteinExistence type="predicted"/>